<reference evidence="3" key="1">
    <citation type="journal article" date="2019" name="Int. J. Syst. Evol. Microbiol.">
        <title>The Global Catalogue of Microorganisms (GCM) 10K type strain sequencing project: providing services to taxonomists for standard genome sequencing and annotation.</title>
        <authorList>
            <consortium name="The Broad Institute Genomics Platform"/>
            <consortium name="The Broad Institute Genome Sequencing Center for Infectious Disease"/>
            <person name="Wu L."/>
            <person name="Ma J."/>
        </authorList>
    </citation>
    <scope>NUCLEOTIDE SEQUENCE [LARGE SCALE GENOMIC DNA]</scope>
    <source>
        <strain evidence="3">JCM 18303</strain>
    </source>
</reference>
<dbReference type="EMBL" id="BAABJP010000048">
    <property type="protein sequence ID" value="GAA5171410.1"/>
    <property type="molecule type" value="Genomic_DNA"/>
</dbReference>
<feature type="signal peptide" evidence="1">
    <location>
        <begin position="1"/>
        <end position="34"/>
    </location>
</feature>
<proteinExistence type="predicted"/>
<name>A0ABP9R4V6_9PSEU</name>
<feature type="chain" id="PRO_5045949901" description="Secreted protein" evidence="1">
    <location>
        <begin position="35"/>
        <end position="119"/>
    </location>
</feature>
<comment type="caution">
    <text evidence="2">The sequence shown here is derived from an EMBL/GenBank/DDBJ whole genome shotgun (WGS) entry which is preliminary data.</text>
</comment>
<evidence type="ECO:0000313" key="2">
    <source>
        <dbReference type="EMBL" id="GAA5171410.1"/>
    </source>
</evidence>
<dbReference type="Proteomes" id="UP001428817">
    <property type="component" value="Unassembled WGS sequence"/>
</dbReference>
<evidence type="ECO:0008006" key="4">
    <source>
        <dbReference type="Google" id="ProtNLM"/>
    </source>
</evidence>
<keyword evidence="1" id="KW-0732">Signal</keyword>
<sequence length="119" mass="12862">MTLIRMIIRTPRRGVAVGALVLGLLAAGVGTAHAGGNGQQINYYSHDATGQCTSGRNQNGVAVRNCTTFDRIGGNPDQGYFWVGPVTITWMRKAGFTQHSTCVVPKQQPSDFFTCYQPK</sequence>
<evidence type="ECO:0000256" key="1">
    <source>
        <dbReference type="SAM" id="SignalP"/>
    </source>
</evidence>
<evidence type="ECO:0000313" key="3">
    <source>
        <dbReference type="Proteomes" id="UP001428817"/>
    </source>
</evidence>
<protein>
    <recommendedName>
        <fullName evidence="4">Secreted protein</fullName>
    </recommendedName>
</protein>
<accession>A0ABP9R4V6</accession>
<gene>
    <name evidence="2" type="ORF">GCM10023321_69940</name>
</gene>
<keyword evidence="3" id="KW-1185">Reference proteome</keyword>
<organism evidence="2 3">
    <name type="scientific">Pseudonocardia eucalypti</name>
    <dbReference type="NCBI Taxonomy" id="648755"/>
    <lineage>
        <taxon>Bacteria</taxon>
        <taxon>Bacillati</taxon>
        <taxon>Actinomycetota</taxon>
        <taxon>Actinomycetes</taxon>
        <taxon>Pseudonocardiales</taxon>
        <taxon>Pseudonocardiaceae</taxon>
        <taxon>Pseudonocardia</taxon>
    </lineage>
</organism>